<name>B1G9L3_PARG4</name>
<organism evidence="1 2">
    <name type="scientific">Paraburkholderia graminis (strain ATCC 700544 / DSM 17151 / LMG 18924 / NCIMB 13744 / C4D1M)</name>
    <dbReference type="NCBI Taxonomy" id="396598"/>
    <lineage>
        <taxon>Bacteria</taxon>
        <taxon>Pseudomonadati</taxon>
        <taxon>Pseudomonadota</taxon>
        <taxon>Betaproteobacteria</taxon>
        <taxon>Burkholderiales</taxon>
        <taxon>Burkholderiaceae</taxon>
        <taxon>Paraburkholderia</taxon>
    </lineage>
</organism>
<dbReference type="AlphaFoldDB" id="B1G9L3"/>
<keyword evidence="2" id="KW-1185">Reference proteome</keyword>
<sequence length="72" mass="8427">MLMYVLLQAPQQRELSDICLSTKIGLTIQHQRDQIKHLRHRVAELVVLQPLDALTHAHDIRMEYRSDRVLNG</sequence>
<protein>
    <submittedName>
        <fullName evidence="1">Uncharacterized protein</fullName>
    </submittedName>
</protein>
<evidence type="ECO:0000313" key="1">
    <source>
        <dbReference type="EMBL" id="EDT07199.1"/>
    </source>
</evidence>
<evidence type="ECO:0000313" key="2">
    <source>
        <dbReference type="Proteomes" id="UP000005045"/>
    </source>
</evidence>
<dbReference type="Proteomes" id="UP000005045">
    <property type="component" value="Unassembled WGS sequence"/>
</dbReference>
<dbReference type="EMBL" id="ABLD01000032">
    <property type="protein sequence ID" value="EDT07199.1"/>
    <property type="molecule type" value="Genomic_DNA"/>
</dbReference>
<gene>
    <name evidence="1" type="ORF">BgramDRAFT_6050</name>
</gene>
<comment type="caution">
    <text evidence="1">The sequence shown here is derived from an EMBL/GenBank/DDBJ whole genome shotgun (WGS) entry which is preliminary data.</text>
</comment>
<accession>B1G9L3</accession>
<proteinExistence type="predicted"/>
<reference evidence="1 2" key="1">
    <citation type="submission" date="2008-03" db="EMBL/GenBank/DDBJ databases">
        <title>Sequencing of the draft genome and assembly of Burkholderia graminis C4D1M.</title>
        <authorList>
            <consortium name="US DOE Joint Genome Institute (JGI-PGF)"/>
            <person name="Copeland A."/>
            <person name="Lucas S."/>
            <person name="Lapidus A."/>
            <person name="Glavina del Rio T."/>
            <person name="Dalin E."/>
            <person name="Tice H."/>
            <person name="Bruce D."/>
            <person name="Goodwin L."/>
            <person name="Pitluck S."/>
            <person name="Larimer F."/>
            <person name="Land M.L."/>
            <person name="Hauser L."/>
            <person name="Tiedje J."/>
            <person name="Richardson P."/>
        </authorList>
    </citation>
    <scope>NUCLEOTIDE SEQUENCE [LARGE SCALE GENOMIC DNA]</scope>
    <source>
        <strain evidence="2">ATCC 700544 / DSM 17151 / LMG 18924 / NCIMB 13744 / C4D1M</strain>
    </source>
</reference>